<dbReference type="InterPro" id="IPR019288">
    <property type="entry name" value="3'-5'_exonuclease_PolB-like"/>
</dbReference>
<dbReference type="GO" id="GO:0003676">
    <property type="term" value="F:nucleic acid binding"/>
    <property type="evidence" value="ECO:0007669"/>
    <property type="project" value="InterPro"/>
</dbReference>
<dbReference type="Pfam" id="PF10108">
    <property type="entry name" value="DNA_pol_B_exo2"/>
    <property type="match status" value="1"/>
</dbReference>
<dbReference type="Gene3D" id="3.30.420.10">
    <property type="entry name" value="Ribonuclease H-like superfamily/Ribonuclease H"/>
    <property type="match status" value="1"/>
</dbReference>
<feature type="domain" description="Predicted 3'-5' exonuclease PolB-like" evidence="1">
    <location>
        <begin position="100"/>
        <end position="238"/>
    </location>
</feature>
<protein>
    <recommendedName>
        <fullName evidence="1">Predicted 3'-5' exonuclease PolB-like domain-containing protein</fullName>
    </recommendedName>
</protein>
<dbReference type="Proteomes" id="UP000184233">
    <property type="component" value="Unassembled WGS sequence"/>
</dbReference>
<reference evidence="2 3" key="1">
    <citation type="submission" date="2016-09" db="EMBL/GenBank/DDBJ databases">
        <title>Genome-resolved meta-omics ties microbial dynamics to process performance in biotechnology for thiocyanate degradation.</title>
        <authorList>
            <person name="Kantor R.S."/>
            <person name="Huddy R.J."/>
            <person name="Iyer R."/>
            <person name="Thomas B.C."/>
            <person name="Brown C.T."/>
            <person name="Anantharaman K."/>
            <person name="Tringe S."/>
            <person name="Hettich R.L."/>
            <person name="Harrison S.T."/>
            <person name="Banfield J.F."/>
        </authorList>
    </citation>
    <scope>NUCLEOTIDE SEQUENCE [LARGE SCALE GENOMIC DNA]</scope>
    <source>
        <strain evidence="2">59-99</strain>
    </source>
</reference>
<evidence type="ECO:0000313" key="3">
    <source>
        <dbReference type="Proteomes" id="UP000184233"/>
    </source>
</evidence>
<evidence type="ECO:0000259" key="1">
    <source>
        <dbReference type="Pfam" id="PF10108"/>
    </source>
</evidence>
<dbReference type="EMBL" id="MKVH01000008">
    <property type="protein sequence ID" value="OJX59993.1"/>
    <property type="molecule type" value="Genomic_DNA"/>
</dbReference>
<evidence type="ECO:0000313" key="2">
    <source>
        <dbReference type="EMBL" id="OJX59993.1"/>
    </source>
</evidence>
<proteinExistence type="predicted"/>
<organism evidence="2 3">
    <name type="scientific">Candidatus Kapaibacterium thiocyanatum</name>
    <dbReference type="NCBI Taxonomy" id="1895771"/>
    <lineage>
        <taxon>Bacteria</taxon>
        <taxon>Pseudomonadati</taxon>
        <taxon>Candidatus Kapaibacteriota</taxon>
        <taxon>Candidatus Kapaibacteriia</taxon>
        <taxon>Candidatus Kapaibacteriales</taxon>
        <taxon>Candidatus Kapaibacteriaceae</taxon>
        <taxon>Candidatus Kapaibacterium</taxon>
    </lineage>
</organism>
<name>A0A1M3L3Q5_9BACT</name>
<gene>
    <name evidence="2" type="ORF">BGO89_08360</name>
</gene>
<dbReference type="STRING" id="1895771.BGO89_08360"/>
<comment type="caution">
    <text evidence="2">The sequence shown here is derived from an EMBL/GenBank/DDBJ whole genome shotgun (WGS) entry which is preliminary data.</text>
</comment>
<dbReference type="InterPro" id="IPR012337">
    <property type="entry name" value="RNaseH-like_sf"/>
</dbReference>
<accession>A0A1M3L3Q5</accession>
<dbReference type="SUPFAM" id="SSF53098">
    <property type="entry name" value="Ribonuclease H-like"/>
    <property type="match status" value="1"/>
</dbReference>
<dbReference type="AlphaFoldDB" id="A0A1M3L3Q5"/>
<sequence>MEEQFLVFDLETVGLPLDHFDDAQQEYLLRNTVTDEEREKKIGEFALSPMTGRIVCIGMQLMKASGDEWNGRSVAYMVDDSMTDEDGVRTDTLPSGAACHYSSERVMIENFWKLLTQYKGITLVSFNGRGFDAPWLMLRSAVLGIRPARNLMDGTRFSYSAHIDLLDRLTYFNGQASGATRRFNFDFFAKSFGIVSPKAEGVDGSMVSDLFAQRRLTEIADYCLRDVRATWELYLKWNSLLRF</sequence>
<dbReference type="InterPro" id="IPR036397">
    <property type="entry name" value="RNaseH_sf"/>
</dbReference>